<evidence type="ECO:0000313" key="5">
    <source>
        <dbReference type="EMBL" id="MDZ5761225.1"/>
    </source>
</evidence>
<protein>
    <recommendedName>
        <fullName evidence="4">Small ribosomal subunit protein uS11</fullName>
    </recommendedName>
</protein>
<dbReference type="GO" id="GO:0003735">
    <property type="term" value="F:structural constituent of ribosome"/>
    <property type="evidence" value="ECO:0007669"/>
    <property type="project" value="InterPro"/>
</dbReference>
<dbReference type="GO" id="GO:0006412">
    <property type="term" value="P:translation"/>
    <property type="evidence" value="ECO:0007669"/>
    <property type="project" value="UniProtKB-UniRule"/>
</dbReference>
<evidence type="ECO:0000256" key="1">
    <source>
        <dbReference type="ARBA" id="ARBA00006194"/>
    </source>
</evidence>
<dbReference type="NCBIfam" id="NF003698">
    <property type="entry name" value="PRK05309.1"/>
    <property type="match status" value="1"/>
</dbReference>
<organism evidence="5 6">
    <name type="scientific">Lyticum sinuosum</name>
    <dbReference type="NCBI Taxonomy" id="1332059"/>
    <lineage>
        <taxon>Bacteria</taxon>
        <taxon>Pseudomonadati</taxon>
        <taxon>Pseudomonadota</taxon>
        <taxon>Alphaproteobacteria</taxon>
        <taxon>Rickettsiales</taxon>
        <taxon>Lyticum</taxon>
    </lineage>
</organism>
<dbReference type="Proteomes" id="UP001289135">
    <property type="component" value="Unassembled WGS sequence"/>
</dbReference>
<dbReference type="GO" id="GO:0019843">
    <property type="term" value="F:rRNA binding"/>
    <property type="evidence" value="ECO:0007669"/>
    <property type="project" value="UniProtKB-UniRule"/>
</dbReference>
<proteinExistence type="inferred from homology"/>
<dbReference type="HAMAP" id="MF_01310">
    <property type="entry name" value="Ribosomal_uS11"/>
    <property type="match status" value="1"/>
</dbReference>
<sequence length="124" mass="13269">MRNQKTTKSKSCPSVGKIYIKATLNNTYVTVTDKDGNVFNTVTAGKFYNGSKKSTPYAAKLAADSAVSQAVSNGLKTAEIIISGPGPGRESAVRTVFEHIEVTTITDITGVPYNGSKPRKKRKV</sequence>
<evidence type="ECO:0000313" key="6">
    <source>
        <dbReference type="Proteomes" id="UP001289135"/>
    </source>
</evidence>
<keyword evidence="3 4" id="KW-0687">Ribonucleoprotein</keyword>
<keyword evidence="6" id="KW-1185">Reference proteome</keyword>
<dbReference type="RefSeq" id="WP_322498654.1">
    <property type="nucleotide sequence ID" value="NZ_JARGYU010000002.1"/>
</dbReference>
<dbReference type="Gene3D" id="3.30.420.80">
    <property type="entry name" value="Ribosomal protein S11"/>
    <property type="match status" value="1"/>
</dbReference>
<keyword evidence="4" id="KW-0699">rRNA-binding</keyword>
<comment type="caution">
    <text evidence="5">The sequence shown here is derived from an EMBL/GenBank/DDBJ whole genome shotgun (WGS) entry which is preliminary data.</text>
</comment>
<dbReference type="AlphaFoldDB" id="A0AAE4VKJ1"/>
<dbReference type="InterPro" id="IPR036967">
    <property type="entry name" value="Ribosomal_uS11_sf"/>
</dbReference>
<comment type="subunit">
    <text evidence="4">Part of the 30S ribosomal subunit. Interacts with proteins S7 and S18. Binds to IF-3.</text>
</comment>
<dbReference type="GO" id="GO:0005840">
    <property type="term" value="C:ribosome"/>
    <property type="evidence" value="ECO:0007669"/>
    <property type="project" value="UniProtKB-KW"/>
</dbReference>
<dbReference type="InterPro" id="IPR001971">
    <property type="entry name" value="Ribosomal_uS11"/>
</dbReference>
<evidence type="ECO:0000256" key="2">
    <source>
        <dbReference type="ARBA" id="ARBA00022980"/>
    </source>
</evidence>
<keyword evidence="4" id="KW-0694">RNA-binding</keyword>
<comment type="function">
    <text evidence="4">Located on the platform of the 30S subunit, it bridges several disparate RNA helices of the 16S rRNA. Forms part of the Shine-Dalgarno cleft in the 70S ribosome.</text>
</comment>
<dbReference type="SUPFAM" id="SSF53137">
    <property type="entry name" value="Translational machinery components"/>
    <property type="match status" value="1"/>
</dbReference>
<evidence type="ECO:0000256" key="4">
    <source>
        <dbReference type="HAMAP-Rule" id="MF_01310"/>
    </source>
</evidence>
<reference evidence="5" key="1">
    <citation type="submission" date="2023-02" db="EMBL/GenBank/DDBJ databases">
        <title>Host association and intracellularity evolved multiple times independently in the Rickettsiales.</title>
        <authorList>
            <person name="Castelli M."/>
            <person name="Nardi T."/>
            <person name="Gammuto L."/>
            <person name="Bellinzona G."/>
            <person name="Sabaneyeva E."/>
            <person name="Potekhin A."/>
            <person name="Serra V."/>
            <person name="Petroni G."/>
            <person name="Sassera D."/>
        </authorList>
    </citation>
    <scope>NUCLEOTIDE SEQUENCE</scope>
    <source>
        <strain evidence="5">USBL-36I1</strain>
    </source>
</reference>
<keyword evidence="2 4" id="KW-0689">Ribosomal protein</keyword>
<dbReference type="PANTHER" id="PTHR11759">
    <property type="entry name" value="40S RIBOSOMAL PROTEIN S14/30S RIBOSOMAL PROTEIN S11"/>
    <property type="match status" value="1"/>
</dbReference>
<dbReference type="EMBL" id="JARGYU010000002">
    <property type="protein sequence ID" value="MDZ5761225.1"/>
    <property type="molecule type" value="Genomic_DNA"/>
</dbReference>
<dbReference type="GO" id="GO:1990904">
    <property type="term" value="C:ribonucleoprotein complex"/>
    <property type="evidence" value="ECO:0007669"/>
    <property type="project" value="UniProtKB-KW"/>
</dbReference>
<dbReference type="Pfam" id="PF00411">
    <property type="entry name" value="Ribosomal_S11"/>
    <property type="match status" value="1"/>
</dbReference>
<evidence type="ECO:0000256" key="3">
    <source>
        <dbReference type="ARBA" id="ARBA00023274"/>
    </source>
</evidence>
<accession>A0AAE4VKJ1</accession>
<comment type="similarity">
    <text evidence="1 4">Belongs to the universal ribosomal protein uS11 family.</text>
</comment>
<dbReference type="PIRSF" id="PIRSF002131">
    <property type="entry name" value="Ribosomal_S11"/>
    <property type="match status" value="1"/>
</dbReference>
<name>A0AAE4VKJ1_9RICK</name>
<gene>
    <name evidence="4" type="primary">rpsK</name>
    <name evidence="5" type="ORF">Lyticum_00393</name>
</gene>